<gene>
    <name evidence="3" type="ORF">ARMOST_07539</name>
</gene>
<dbReference type="AlphaFoldDB" id="A0A284R644"/>
<accession>A0A284R644</accession>
<sequence length="710" mass="79964">MPHSILFAARTTNQPHKESHNRYAILAPTSITDNDTVSTASNNEKEDATEHLASNLSTSLTDNHLTSSSSRVKVPGDKPPTIVVLIITASAHARLDGAEEPGPNPPPDEAAPQVENTTARKPIIIALPQDLTNKSRGQTGRETPKVTIIEVPDKEDDTSFRLHQAKAAAADADTCGPSPKRKSPYGDEAKCPSGNDTMVSKGQETAKHVPPMATAHEWLKPFETEWTWRAIKDAKDESAARAILLNWIHKTRAEEVIDDLLEVQLETLENPITVSAKALIDSGCTESSIHCDFVKKHGILVQDTASPISVYNADGSCNKAGEITSYAELRLKIRNHSERIDLAVTNLSSKEIFLRYNWLRRHNPVINWQTGSITFAHCHCAKNRFVLPDADPDNEWELEEGDTILAIDFEEAIEIHAIHKANELAAKANEGKEKKTFKQMVPEPYRDFEDLFAKESFDDLPAHKPWDHTIKLVPNAKNTLDCKVYLLNRIEQEELNKFLDENLASGHIQPSKSPMASPFFFVKKKDGQLHPVQDYRKLNGMMIKNRYPLPLISELMDKLGSAKYFTKLDVRWGYNNVHIKKDNKWKAAFRTNCGLFEPTVMFFGLTNSPATFQWMMNDIFKDLIATGKVTIYLDDILIFLKTLEEHQKITHHVLELLRKHKLFLKAEKCEFEVLETEYLGVIISKGSIRMDPIKVAGIAEWPVPTKKKEL</sequence>
<dbReference type="OrthoDB" id="3250101at2759"/>
<feature type="compositionally biased region" description="Polar residues" evidence="1">
    <location>
        <begin position="55"/>
        <end position="71"/>
    </location>
</feature>
<evidence type="ECO:0000313" key="4">
    <source>
        <dbReference type="Proteomes" id="UP000219338"/>
    </source>
</evidence>
<proteinExistence type="predicted"/>
<dbReference type="Pfam" id="PF08284">
    <property type="entry name" value="RVP_2"/>
    <property type="match status" value="1"/>
</dbReference>
<dbReference type="InterPro" id="IPR043128">
    <property type="entry name" value="Rev_trsase/Diguanyl_cyclase"/>
</dbReference>
<dbReference type="PANTHER" id="PTHR24559:SF440">
    <property type="entry name" value="RIBONUCLEASE H"/>
    <property type="match status" value="1"/>
</dbReference>
<feature type="region of interest" description="Disordered" evidence="1">
    <location>
        <begin position="169"/>
        <end position="202"/>
    </location>
</feature>
<dbReference type="InterPro" id="IPR021109">
    <property type="entry name" value="Peptidase_aspartic_dom_sf"/>
</dbReference>
<feature type="domain" description="Reverse transcriptase" evidence="2">
    <location>
        <begin position="503"/>
        <end position="683"/>
    </location>
</feature>
<dbReference type="EMBL" id="FUEG01000004">
    <property type="protein sequence ID" value="SJL04179.1"/>
    <property type="molecule type" value="Genomic_DNA"/>
</dbReference>
<dbReference type="Gene3D" id="3.10.10.10">
    <property type="entry name" value="HIV Type 1 Reverse Transcriptase, subunit A, domain 1"/>
    <property type="match status" value="1"/>
</dbReference>
<evidence type="ECO:0000256" key="1">
    <source>
        <dbReference type="SAM" id="MobiDB-lite"/>
    </source>
</evidence>
<protein>
    <recommendedName>
        <fullName evidence="2">Reverse transcriptase domain-containing protein</fullName>
    </recommendedName>
</protein>
<dbReference type="Gene3D" id="3.30.70.270">
    <property type="match status" value="1"/>
</dbReference>
<dbReference type="Gene3D" id="2.40.70.10">
    <property type="entry name" value="Acid Proteases"/>
    <property type="match status" value="1"/>
</dbReference>
<dbReference type="STRING" id="47428.A0A284R644"/>
<name>A0A284R644_ARMOS</name>
<feature type="region of interest" description="Disordered" evidence="1">
    <location>
        <begin position="55"/>
        <end position="76"/>
    </location>
</feature>
<organism evidence="3 4">
    <name type="scientific">Armillaria ostoyae</name>
    <name type="common">Armillaria root rot fungus</name>
    <dbReference type="NCBI Taxonomy" id="47428"/>
    <lineage>
        <taxon>Eukaryota</taxon>
        <taxon>Fungi</taxon>
        <taxon>Dikarya</taxon>
        <taxon>Basidiomycota</taxon>
        <taxon>Agaricomycotina</taxon>
        <taxon>Agaricomycetes</taxon>
        <taxon>Agaricomycetidae</taxon>
        <taxon>Agaricales</taxon>
        <taxon>Marasmiineae</taxon>
        <taxon>Physalacriaceae</taxon>
        <taxon>Armillaria</taxon>
    </lineage>
</organism>
<evidence type="ECO:0000313" key="3">
    <source>
        <dbReference type="EMBL" id="SJL04179.1"/>
    </source>
</evidence>
<dbReference type="PROSITE" id="PS50878">
    <property type="entry name" value="RT_POL"/>
    <property type="match status" value="1"/>
</dbReference>
<dbReference type="InterPro" id="IPR053134">
    <property type="entry name" value="RNA-dir_DNA_polymerase"/>
</dbReference>
<dbReference type="InterPro" id="IPR043502">
    <property type="entry name" value="DNA/RNA_pol_sf"/>
</dbReference>
<keyword evidence="4" id="KW-1185">Reference proteome</keyword>
<dbReference type="Pfam" id="PF00078">
    <property type="entry name" value="RVT_1"/>
    <property type="match status" value="1"/>
</dbReference>
<evidence type="ECO:0000259" key="2">
    <source>
        <dbReference type="PROSITE" id="PS50878"/>
    </source>
</evidence>
<dbReference type="Proteomes" id="UP000219338">
    <property type="component" value="Unassembled WGS sequence"/>
</dbReference>
<dbReference type="CDD" id="cd00303">
    <property type="entry name" value="retropepsin_like"/>
    <property type="match status" value="1"/>
</dbReference>
<dbReference type="InterPro" id="IPR000477">
    <property type="entry name" value="RT_dom"/>
</dbReference>
<reference evidence="4" key="1">
    <citation type="journal article" date="2017" name="Nat. Ecol. Evol.">
        <title>Genome expansion and lineage-specific genetic innovations in the forest pathogenic fungi Armillaria.</title>
        <authorList>
            <person name="Sipos G."/>
            <person name="Prasanna A.N."/>
            <person name="Walter M.C."/>
            <person name="O'Connor E."/>
            <person name="Balint B."/>
            <person name="Krizsan K."/>
            <person name="Kiss B."/>
            <person name="Hess J."/>
            <person name="Varga T."/>
            <person name="Slot J."/>
            <person name="Riley R."/>
            <person name="Boka B."/>
            <person name="Rigling D."/>
            <person name="Barry K."/>
            <person name="Lee J."/>
            <person name="Mihaltcheva S."/>
            <person name="LaButti K."/>
            <person name="Lipzen A."/>
            <person name="Waldron R."/>
            <person name="Moloney N.M."/>
            <person name="Sperisen C."/>
            <person name="Kredics L."/>
            <person name="Vagvoelgyi C."/>
            <person name="Patrignani A."/>
            <person name="Fitzpatrick D."/>
            <person name="Nagy I."/>
            <person name="Doyle S."/>
            <person name="Anderson J.B."/>
            <person name="Grigoriev I.V."/>
            <person name="Gueldener U."/>
            <person name="Muensterkoetter M."/>
            <person name="Nagy L.G."/>
        </authorList>
    </citation>
    <scope>NUCLEOTIDE SEQUENCE [LARGE SCALE GENOMIC DNA]</scope>
    <source>
        <strain evidence="4">C18/9</strain>
    </source>
</reference>
<dbReference type="PANTHER" id="PTHR24559">
    <property type="entry name" value="TRANSPOSON TY3-I GAG-POL POLYPROTEIN"/>
    <property type="match status" value="1"/>
</dbReference>
<dbReference type="SUPFAM" id="SSF56672">
    <property type="entry name" value="DNA/RNA polymerases"/>
    <property type="match status" value="1"/>
</dbReference>
<dbReference type="CDD" id="cd01647">
    <property type="entry name" value="RT_LTR"/>
    <property type="match status" value="1"/>
</dbReference>